<dbReference type="InterPro" id="IPR013083">
    <property type="entry name" value="Znf_RING/FYVE/PHD"/>
</dbReference>
<dbReference type="InterPro" id="IPR001214">
    <property type="entry name" value="SET_dom"/>
</dbReference>
<dbReference type="FunFam" id="3.30.40.10:FF:000002">
    <property type="entry name" value="Histone-lysine N-methyltransferase"/>
    <property type="match status" value="1"/>
</dbReference>
<keyword evidence="13" id="KW-0862">Zinc</keyword>
<evidence type="ECO:0000259" key="25">
    <source>
        <dbReference type="PROSITE" id="PS50280"/>
    </source>
</evidence>
<evidence type="ECO:0000256" key="12">
    <source>
        <dbReference type="ARBA" id="ARBA00022771"/>
    </source>
</evidence>
<dbReference type="InterPro" id="IPR046341">
    <property type="entry name" value="SET_dom_sf"/>
</dbReference>
<accession>A0A1I7V8T8</accession>
<reference evidence="29" key="2">
    <citation type="submission" date="2016-11" db="UniProtKB">
        <authorList>
            <consortium name="WormBaseParasite"/>
        </authorList>
    </citation>
    <scope>IDENTIFICATION</scope>
</reference>
<feature type="region of interest" description="Disordered" evidence="23">
    <location>
        <begin position="1090"/>
        <end position="1128"/>
    </location>
</feature>
<dbReference type="Pfam" id="PF00856">
    <property type="entry name" value="SET"/>
    <property type="match status" value="1"/>
</dbReference>
<gene>
    <name evidence="29" type="primary">LOAG_17819</name>
</gene>
<dbReference type="CDD" id="cd19502">
    <property type="entry name" value="RecA-like_PAN_like"/>
    <property type="match status" value="1"/>
</dbReference>
<keyword evidence="16" id="KW-0647">Proteasome</keyword>
<dbReference type="PROSITE" id="PS50868">
    <property type="entry name" value="POST_SET"/>
    <property type="match status" value="1"/>
</dbReference>
<dbReference type="InterPro" id="IPR003616">
    <property type="entry name" value="Post-SET_dom"/>
</dbReference>
<keyword evidence="28" id="KW-1185">Reference proteome</keyword>
<dbReference type="InterPro" id="IPR019787">
    <property type="entry name" value="Znf_PHD-finger"/>
</dbReference>
<dbReference type="Pfam" id="PF00004">
    <property type="entry name" value="AAA"/>
    <property type="match status" value="1"/>
</dbReference>
<dbReference type="GO" id="GO:0005524">
    <property type="term" value="F:ATP binding"/>
    <property type="evidence" value="ECO:0007669"/>
    <property type="project" value="UniProtKB-KW"/>
</dbReference>
<dbReference type="SUPFAM" id="SSF82199">
    <property type="entry name" value="SET domain"/>
    <property type="match status" value="1"/>
</dbReference>
<feature type="domain" description="PHD-type" evidence="24">
    <location>
        <begin position="790"/>
        <end position="854"/>
    </location>
</feature>
<dbReference type="InterPro" id="IPR003960">
    <property type="entry name" value="ATPase_AAA_CS"/>
</dbReference>
<feature type="domain" description="Post-SET" evidence="26">
    <location>
        <begin position="2652"/>
        <end position="2668"/>
    </location>
</feature>
<evidence type="ECO:0000256" key="19">
    <source>
        <dbReference type="ARBA" id="ARBA00023242"/>
    </source>
</evidence>
<dbReference type="InterPro" id="IPR032501">
    <property type="entry name" value="Prot_ATP_ID_OB_2nd"/>
</dbReference>
<dbReference type="PROSITE" id="PS51805">
    <property type="entry name" value="EPHD"/>
    <property type="match status" value="1"/>
</dbReference>
<dbReference type="InterPro" id="IPR003888">
    <property type="entry name" value="FYrich_N"/>
</dbReference>
<evidence type="ECO:0000256" key="22">
    <source>
        <dbReference type="SAM" id="Coils"/>
    </source>
</evidence>
<feature type="compositionally biased region" description="Polar residues" evidence="23">
    <location>
        <begin position="506"/>
        <end position="542"/>
    </location>
</feature>
<dbReference type="InterPro" id="IPR027417">
    <property type="entry name" value="P-loop_NTPase"/>
</dbReference>
<evidence type="ECO:0000313" key="29">
    <source>
        <dbReference type="WBParaSite" id="EN70_11101"/>
    </source>
</evidence>
<dbReference type="GO" id="GO:0003713">
    <property type="term" value="F:transcription coactivator activity"/>
    <property type="evidence" value="ECO:0007669"/>
    <property type="project" value="TreeGrafter"/>
</dbReference>
<dbReference type="Proteomes" id="UP000095285">
    <property type="component" value="Unassembled WGS sequence"/>
</dbReference>
<feature type="region of interest" description="Disordered" evidence="23">
    <location>
        <begin position="2446"/>
        <end position="2485"/>
    </location>
</feature>
<dbReference type="OrthoDB" id="308383at2759"/>
<keyword evidence="9" id="KW-0479">Metal-binding</keyword>
<dbReference type="GO" id="GO:0044666">
    <property type="term" value="C:MLL3/4 complex"/>
    <property type="evidence" value="ECO:0007669"/>
    <property type="project" value="TreeGrafter"/>
</dbReference>
<dbReference type="InterPro" id="IPR041569">
    <property type="entry name" value="AAA_lid_3"/>
</dbReference>
<feature type="region of interest" description="Disordered" evidence="23">
    <location>
        <begin position="1509"/>
        <end position="1546"/>
    </location>
</feature>
<dbReference type="SMART" id="SM00382">
    <property type="entry name" value="AAA"/>
    <property type="match status" value="1"/>
</dbReference>
<dbReference type="Pfam" id="PF05964">
    <property type="entry name" value="FYRN"/>
    <property type="match status" value="1"/>
</dbReference>
<feature type="domain" description="PHD-type" evidence="27">
    <location>
        <begin position="2129"/>
        <end position="2237"/>
    </location>
</feature>
<dbReference type="Pfam" id="PF17862">
    <property type="entry name" value="AAA_lid_3"/>
    <property type="match status" value="1"/>
</dbReference>
<reference evidence="28" key="1">
    <citation type="submission" date="2012-04" db="EMBL/GenBank/DDBJ databases">
        <title>The Genome Sequence of Loa loa.</title>
        <authorList>
            <consortium name="The Broad Institute Genome Sequencing Platform"/>
            <consortium name="Broad Institute Genome Sequencing Center for Infectious Disease"/>
            <person name="Nutman T.B."/>
            <person name="Fink D.L."/>
            <person name="Russ C."/>
            <person name="Young S."/>
            <person name="Zeng Q."/>
            <person name="Gargeya S."/>
            <person name="Alvarado L."/>
            <person name="Berlin A."/>
            <person name="Chapman S.B."/>
            <person name="Chen Z."/>
            <person name="Freedman E."/>
            <person name="Gellesch M."/>
            <person name="Goldberg J."/>
            <person name="Griggs A."/>
            <person name="Gujja S."/>
            <person name="Heilman E.R."/>
            <person name="Heiman D."/>
            <person name="Howarth C."/>
            <person name="Mehta T."/>
            <person name="Neiman D."/>
            <person name="Pearson M."/>
            <person name="Roberts A."/>
            <person name="Saif S."/>
            <person name="Shea T."/>
            <person name="Shenoy N."/>
            <person name="Sisk P."/>
            <person name="Stolte C."/>
            <person name="Sykes S."/>
            <person name="White J."/>
            <person name="Yandava C."/>
            <person name="Haas B."/>
            <person name="Henn M.R."/>
            <person name="Nusbaum C."/>
            <person name="Birren B."/>
        </authorList>
    </citation>
    <scope>NUCLEOTIDE SEQUENCE [LARGE SCALE GENOMIC DNA]</scope>
</reference>
<dbReference type="CDD" id="cd15514">
    <property type="entry name" value="PHD6_KMT2C_like"/>
    <property type="match status" value="1"/>
</dbReference>
<dbReference type="InterPro" id="IPR036910">
    <property type="entry name" value="HMG_box_dom_sf"/>
</dbReference>
<feature type="region of interest" description="Disordered" evidence="23">
    <location>
        <begin position="1563"/>
        <end position="1622"/>
    </location>
</feature>
<dbReference type="InterPro" id="IPR003959">
    <property type="entry name" value="ATPase_AAA_core"/>
</dbReference>
<dbReference type="InterPro" id="IPR003889">
    <property type="entry name" value="FYrich_C"/>
</dbReference>
<dbReference type="Gene3D" id="1.10.30.10">
    <property type="entry name" value="High mobility group box domain"/>
    <property type="match status" value="1"/>
</dbReference>
<keyword evidence="14" id="KW-0067">ATP-binding</keyword>
<feature type="region of interest" description="Disordered" evidence="23">
    <location>
        <begin position="1680"/>
        <end position="1709"/>
    </location>
</feature>
<keyword evidence="19" id="KW-0539">Nucleus</keyword>
<evidence type="ECO:0000256" key="6">
    <source>
        <dbReference type="ARBA" id="ARBA00022603"/>
    </source>
</evidence>
<comment type="similarity">
    <text evidence="3">Belongs to the AAA ATPase family.</text>
</comment>
<name>A0A1I7V8T8_LOALO</name>
<dbReference type="SMART" id="SM00317">
    <property type="entry name" value="SET"/>
    <property type="match status" value="1"/>
</dbReference>
<keyword evidence="10" id="KW-0677">Repeat</keyword>
<keyword evidence="5" id="KW-0597">Phosphoprotein</keyword>
<keyword evidence="17" id="KW-0805">Transcription regulation</keyword>
<keyword evidence="6" id="KW-0489">Methyltransferase</keyword>
<evidence type="ECO:0000256" key="3">
    <source>
        <dbReference type="ARBA" id="ARBA00006914"/>
    </source>
</evidence>
<evidence type="ECO:0000256" key="1">
    <source>
        <dbReference type="ARBA" id="ARBA00004123"/>
    </source>
</evidence>
<dbReference type="PROSITE" id="PS50280">
    <property type="entry name" value="SET"/>
    <property type="match status" value="1"/>
</dbReference>
<comment type="subcellular location">
    <subcellularLocation>
        <location evidence="2">Cytoplasm</location>
    </subcellularLocation>
    <subcellularLocation>
        <location evidence="1">Nucleus</location>
    </subcellularLocation>
</comment>
<evidence type="ECO:0000256" key="4">
    <source>
        <dbReference type="ARBA" id="ARBA00022490"/>
    </source>
</evidence>
<keyword evidence="15" id="KW-0156">Chromatin regulator</keyword>
<evidence type="ECO:0000256" key="10">
    <source>
        <dbReference type="ARBA" id="ARBA00022737"/>
    </source>
</evidence>
<dbReference type="SMART" id="SM00541">
    <property type="entry name" value="FYRN"/>
    <property type="match status" value="1"/>
</dbReference>
<dbReference type="Gene3D" id="3.40.50.300">
    <property type="entry name" value="P-loop containing nucleotide triphosphate hydrolases"/>
    <property type="match status" value="1"/>
</dbReference>
<dbReference type="SUPFAM" id="SSF52540">
    <property type="entry name" value="P-loop containing nucleoside triphosphate hydrolases"/>
    <property type="match status" value="1"/>
</dbReference>
<feature type="compositionally biased region" description="Polar residues" evidence="23">
    <location>
        <begin position="1563"/>
        <end position="1600"/>
    </location>
</feature>
<dbReference type="InterPro" id="IPR003593">
    <property type="entry name" value="AAA+_ATPase"/>
</dbReference>
<dbReference type="Gene3D" id="1.10.8.60">
    <property type="match status" value="1"/>
</dbReference>
<dbReference type="GO" id="GO:0016887">
    <property type="term" value="F:ATP hydrolysis activity"/>
    <property type="evidence" value="ECO:0007669"/>
    <property type="project" value="InterPro"/>
</dbReference>
<feature type="compositionally biased region" description="Basic and acidic residues" evidence="23">
    <location>
        <begin position="1612"/>
        <end position="1622"/>
    </location>
</feature>
<evidence type="ECO:0000256" key="8">
    <source>
        <dbReference type="ARBA" id="ARBA00022691"/>
    </source>
</evidence>
<dbReference type="PROSITE" id="PS50016">
    <property type="entry name" value="ZF_PHD_2"/>
    <property type="match status" value="2"/>
</dbReference>
<dbReference type="PANTHER" id="PTHR45888">
    <property type="entry name" value="HL01030P-RELATED"/>
    <property type="match status" value="1"/>
</dbReference>
<evidence type="ECO:0000256" key="2">
    <source>
        <dbReference type="ARBA" id="ARBA00004496"/>
    </source>
</evidence>
<feature type="region of interest" description="Disordered" evidence="23">
    <location>
        <begin position="506"/>
        <end position="620"/>
    </location>
</feature>
<protein>
    <recommendedName>
        <fullName evidence="20">26S proteasome regulatory subunit 8</fullName>
    </recommendedName>
</protein>
<dbReference type="Gene3D" id="2.170.270.10">
    <property type="entry name" value="SET domain"/>
    <property type="match status" value="1"/>
</dbReference>
<evidence type="ECO:0000256" key="7">
    <source>
        <dbReference type="ARBA" id="ARBA00022679"/>
    </source>
</evidence>
<evidence type="ECO:0000256" key="18">
    <source>
        <dbReference type="ARBA" id="ARBA00023163"/>
    </source>
</evidence>
<evidence type="ECO:0000313" key="28">
    <source>
        <dbReference type="Proteomes" id="UP000095285"/>
    </source>
</evidence>
<dbReference type="CDD" id="cd15512">
    <property type="entry name" value="PHD4_KMT2C_like"/>
    <property type="match status" value="1"/>
</dbReference>
<organism evidence="28 29">
    <name type="scientific">Loa loa</name>
    <name type="common">Eye worm</name>
    <name type="synonym">Filaria loa</name>
    <dbReference type="NCBI Taxonomy" id="7209"/>
    <lineage>
        <taxon>Eukaryota</taxon>
        <taxon>Metazoa</taxon>
        <taxon>Ecdysozoa</taxon>
        <taxon>Nematoda</taxon>
        <taxon>Chromadorea</taxon>
        <taxon>Rhabditida</taxon>
        <taxon>Spirurina</taxon>
        <taxon>Spiruromorpha</taxon>
        <taxon>Filarioidea</taxon>
        <taxon>Onchocercidae</taxon>
        <taxon>Loa</taxon>
    </lineage>
</organism>
<keyword evidence="4" id="KW-0963">Cytoplasm</keyword>
<evidence type="ECO:0000259" key="27">
    <source>
        <dbReference type="PROSITE" id="PS51805"/>
    </source>
</evidence>
<dbReference type="FunFam" id="3.40.50.300:FF:000030">
    <property type="entry name" value="26S protease regulatory subunit 8"/>
    <property type="match status" value="1"/>
</dbReference>
<dbReference type="STRING" id="7209.A0A1I7V8T8"/>
<dbReference type="GO" id="GO:0042800">
    <property type="term" value="F:histone H3K4 methyltransferase activity"/>
    <property type="evidence" value="ECO:0007669"/>
    <property type="project" value="TreeGrafter"/>
</dbReference>
<dbReference type="SUPFAM" id="SSF47095">
    <property type="entry name" value="HMG-box"/>
    <property type="match status" value="1"/>
</dbReference>
<evidence type="ECO:0000256" key="15">
    <source>
        <dbReference type="ARBA" id="ARBA00022853"/>
    </source>
</evidence>
<dbReference type="PANTHER" id="PTHR45888:SF6">
    <property type="entry name" value="HL01030P-RELATED"/>
    <property type="match status" value="1"/>
</dbReference>
<evidence type="ECO:0000256" key="5">
    <source>
        <dbReference type="ARBA" id="ARBA00022553"/>
    </source>
</evidence>
<evidence type="ECO:0000256" key="20">
    <source>
        <dbReference type="ARBA" id="ARBA00040909"/>
    </source>
</evidence>
<dbReference type="GO" id="GO:0000502">
    <property type="term" value="C:proteasome complex"/>
    <property type="evidence" value="ECO:0007669"/>
    <property type="project" value="UniProtKB-KW"/>
</dbReference>
<dbReference type="SMART" id="SM00508">
    <property type="entry name" value="PostSET"/>
    <property type="match status" value="1"/>
</dbReference>
<evidence type="ECO:0000256" key="23">
    <source>
        <dbReference type="SAM" id="MobiDB-lite"/>
    </source>
</evidence>
<dbReference type="GO" id="GO:0005737">
    <property type="term" value="C:cytoplasm"/>
    <property type="evidence" value="ECO:0007669"/>
    <property type="project" value="UniProtKB-SubCell"/>
</dbReference>
<feature type="coiled-coil region" evidence="22">
    <location>
        <begin position="1408"/>
        <end position="1435"/>
    </location>
</feature>
<dbReference type="CDD" id="cd19171">
    <property type="entry name" value="SET_KMT2C_2D"/>
    <property type="match status" value="1"/>
</dbReference>
<feature type="domain" description="SET" evidence="25">
    <location>
        <begin position="2525"/>
        <end position="2644"/>
    </location>
</feature>
<dbReference type="FunFam" id="1.10.8.60:FF:000006">
    <property type="entry name" value="26S protease regulatory subunit 8"/>
    <property type="match status" value="1"/>
</dbReference>
<keyword evidence="7" id="KW-0808">Transferase</keyword>
<dbReference type="WBParaSite" id="EN70_11101">
    <property type="protein sequence ID" value="EN70_11101"/>
    <property type="gene ID" value="EN70_11101"/>
</dbReference>
<proteinExistence type="inferred from homology"/>
<dbReference type="CDD" id="cd15513">
    <property type="entry name" value="PHD5_KMT2C_like"/>
    <property type="match status" value="1"/>
</dbReference>
<feature type="coiled-coil region" evidence="22">
    <location>
        <begin position="31"/>
        <end position="72"/>
    </location>
</feature>
<keyword evidence="18" id="KW-0804">Transcription</keyword>
<dbReference type="GO" id="GO:0008270">
    <property type="term" value="F:zinc ion binding"/>
    <property type="evidence" value="ECO:0007669"/>
    <property type="project" value="UniProtKB-KW"/>
</dbReference>
<evidence type="ECO:0000256" key="21">
    <source>
        <dbReference type="PROSITE-ProRule" id="PRU00146"/>
    </source>
</evidence>
<evidence type="ECO:0000256" key="14">
    <source>
        <dbReference type="ARBA" id="ARBA00022840"/>
    </source>
</evidence>
<dbReference type="SMART" id="SM00542">
    <property type="entry name" value="FYRC"/>
    <property type="match status" value="1"/>
</dbReference>
<evidence type="ECO:0000256" key="17">
    <source>
        <dbReference type="ARBA" id="ARBA00023015"/>
    </source>
</evidence>
<feature type="compositionally biased region" description="Low complexity" evidence="23">
    <location>
        <begin position="2474"/>
        <end position="2485"/>
    </location>
</feature>
<dbReference type="Pfam" id="PF13771">
    <property type="entry name" value="zf-HC5HC2H"/>
    <property type="match status" value="1"/>
</dbReference>
<evidence type="ECO:0000256" key="13">
    <source>
        <dbReference type="ARBA" id="ARBA00022833"/>
    </source>
</evidence>
<keyword evidence="11" id="KW-0547">Nucleotide-binding</keyword>
<keyword evidence="8" id="KW-0949">S-adenosyl-L-methionine</keyword>
<dbReference type="InterPro" id="IPR001965">
    <property type="entry name" value="Znf_PHD"/>
</dbReference>
<dbReference type="InterPro" id="IPR012340">
    <property type="entry name" value="NA-bd_OB-fold"/>
</dbReference>
<dbReference type="FunCoup" id="A0A1I7V8T8">
    <property type="interactions" value="1274"/>
</dbReference>
<dbReference type="Gene3D" id="3.30.40.10">
    <property type="entry name" value="Zinc/RING finger domain, C3HC4 (zinc finger)"/>
    <property type="match status" value="4"/>
</dbReference>
<keyword evidence="12 21" id="KW-0863">Zinc-finger</keyword>
<evidence type="ECO:0000256" key="9">
    <source>
        <dbReference type="ARBA" id="ARBA00022723"/>
    </source>
</evidence>
<dbReference type="FunFam" id="2.40.50.140:FF:000044">
    <property type="entry name" value="26S protease regulatory subunit 8"/>
    <property type="match status" value="1"/>
</dbReference>
<dbReference type="PROSITE" id="PS00674">
    <property type="entry name" value="AAA"/>
    <property type="match status" value="1"/>
</dbReference>
<dbReference type="GO" id="GO:0045944">
    <property type="term" value="P:positive regulation of transcription by RNA polymerase II"/>
    <property type="evidence" value="ECO:0007669"/>
    <property type="project" value="TreeGrafter"/>
</dbReference>
<dbReference type="Gene3D" id="3.30.160.360">
    <property type="match status" value="1"/>
</dbReference>
<dbReference type="GO" id="GO:0032259">
    <property type="term" value="P:methylation"/>
    <property type="evidence" value="ECO:0007669"/>
    <property type="project" value="UniProtKB-KW"/>
</dbReference>
<dbReference type="Gene3D" id="2.40.50.140">
    <property type="entry name" value="Nucleic acid-binding proteins"/>
    <property type="match status" value="1"/>
</dbReference>
<sequence>MAPPMAGLVSAGVVSKSSEEQSLKRYYKTKIEDMQQRVAEKTQNLRRLHAQRNELNTKVRMLKEELQQLHEQGSYVGEVSKAMDKKKVLVKVHPEGKYVVDLDKGIDINSITSGCRVALRADSYALHKVLPNKIDPLVSLMMVEKVPDSTYEMIGGLDKQIKEIKEVIELPVKHPELFDALGIAQPKGVLLYGPPGTGKTLLARAVAHHTECTFIRVSGSELVQKFIGEGARMVRELFVMAREHAPSIIFMDEIDSIGSSRVEGSSGGDSEVQRTMLELLNQLDGFEATKNIKVIMATNRIDILDPALLRPGRIDRKIEFPAPDEKARADILKIHSRKMNLMRGINMKKIAEAIPGASGAEVKAVCTEAGMFALRERRIHVTQEDFEMAVGKVMQKDSDKNMSLKKLWKFIHSDCDSDSLNANTVETEYVCPTCRNSPLVADAMMISAGNGSVTASPTSISTHDEASRSIPLDNSYCMDSPNRSSPLMSLSQLDTFGDFFSIHQSTGQVPSMSPSGSTALSGPMSSSRASPGSFPDFSNTGDASDELRFNSRRERSDNSCTFSRTSRGGGVKKPYGRGITPRTRSLGGVNDFTEVTHSHRGKRGGRGGSKNGRGRRPRGGKTSAMLAMVNAAAANRDADQESSEMDDTRHRMEENDYIRTVVVTCAENSYFLQMPLCLICGSIGKDVEGTMVTCVTCSQSYHTYCVGLHDKLNSTLIKRGWRCLDCTVCEGCGDGHDESNLILCDECDISYHIYCLEPPLERIPHGPWRCKWCSACRRCSNQISNIADNQHFCETCFTLRRCPKCLRFYEIGDSIIKCQHCARWLHGKCEELYGDEMFETASENGFRCSLCRPQGNVVGDAFNVLVCDNVTMNKCALEVLHLRCGGALFRYPSSADSVYDFPSYFFAPRSHSFEEPIEEDDVESSGFGMSIGMSGRGRGMRSGGPGRRVMKLGVGGFFVKVPRHRLLNAEDENGIEEDSVKPKIKRFRKPRRSQLEDNYPPVIQESFFGMRPVEGRCLLDVVVDEPNLVEHQKATLIIDKQKESCELNEMDSEALRESESLLGNITENDILGNMEEIDFDNLDLNELLLDGDEDDDDDETLENALSDKMGPCSEDGQITVNPHGGPVRSQTLCSGQQARRFTIASTSNLTQGSIRPNVHVPGYSQTGIYTQPRSNSQLGDTCTERVNQATEKWEEDEPLGERATKAAVLYANINYPQWKEQYPEWPERVKHIHRMWRSLDASSRQQYVNKARENRANRVKQPRAKRITTSTAAPTGVVRAIVGPNRYGMLPGQENIAGCCRSEAEYNERFKVPTMPYGGGECVMSQNTSAGSIEVSMVHPYGAAQQHYYHSEQEGGSFVSASQPRPAPARNPQSLVAHLSKEILDNYSLLQKRSNELAKYQLAIESDLARMRKQKKNLTAKRRQLNKNNQQYDAHGQRIEIELSETDRHSLTTLANTIPIRQKDLENCKRDIKLHSSNVRDFEVKNNIPPELIPQMTPVVQPVGLHVSAARAKQSQSGTPPTPDDMMSPNNGIRPPPSYPAFGVMGNCRPPYQSSANQMSEYNHSAYGTTPKSETETAQICSDSPTPSNGRPGSSSSTEWQYRGGRGKRKRRDDDRNEECKRPATLGDVTADTLNTQFERDIYDVVDRLIMQAVIMVDGAEAARKSGMLKRLLESQMKKEYPSQRNSFSGLEFNIPPKPKKKRSQQKKLGVGNSNEYELLLERISTQLRLCPQLPRSAIEPISRIGRSSYAMFGVTDLPDRIDKPSIKGNEIGNVRLAFMGDYYTRLFQCPFDETSLYHTMSDFTADIKLPILYRTRCVAPRGMQEREKPVSKMRALSVVRRSDSPPLRQISRIPESVVPEAPPRHAFFKKRESPKKVEVSIVFEGPESSLDAEAGLRQLMVLLGMEQLPDYEFDTPPQTPEPSKRDLGEIQKMELPVADDFTCRHCGALTDQPAVRQTARQLGIIDHEPKDETLAFCSMNCYYNYMANAKAALSPEDLSRAERFIGAETLAKLRQASADNFARYLHLGKGQLESPGSSNICSPLSDGRVESDARNNIQIIQARELSLMGDQNIQRVSEKKWKGQLWMQYDATILESFRELSIQTRQKQLIADLQSVLRSHCIDVTEDKRQCAFCGQCGDGDLDNCGRLLNADANTWVHVNCALWSEEVYETSAGALINVEDALRRAANVVCSVCHLIGASLRCYKLNCEKHFHVFCAKSTRGKFMKDKTFICDEHDDYRNDLVLDHLKALRRIYIDREENQLIAKLFHSEADRLVLRVGSLIFSHIGQLLPEQLKAFHNSDHIFPIGYSVKRIFWSTTVATDRIQYQCTICDKSSAPEFVISYEDGQEIRETSASAAWNHILMEVERTRDKNDGLLRLFPANLTGDSLFGLTEAAVSKMTESLPGVDQLITYTFKHGGVPLMDLPLAVNPSGCARCEPRFRTLIKHRRRNQPPAATARSSVSTDVLSRDTRTRGTSSSLSSADLSTGRVSCTTTLDCYGGRWEPGQLSTAYYSQYQKMKKEWKNTVYLARSRIQGLGLYASRDIEMNSMIIEYKGEVIRSEVGEMREKKYEAQNRGVYMFRIDDEKLIDATMAGGPARYINHSCDPNCSTRLVDSGPCGDDKKIIIIANRPISAGEELTYDYQFDIEDAADKIPCLCGAPNCQKWMN</sequence>
<feature type="compositionally biased region" description="Basic and acidic residues" evidence="23">
    <location>
        <begin position="545"/>
        <end position="557"/>
    </location>
</feature>
<dbReference type="SMART" id="SM00249">
    <property type="entry name" value="PHD"/>
    <property type="match status" value="4"/>
</dbReference>
<evidence type="ECO:0000256" key="11">
    <source>
        <dbReference type="ARBA" id="ARBA00022741"/>
    </source>
</evidence>
<keyword evidence="22" id="KW-0175">Coiled coil</keyword>
<dbReference type="InParanoid" id="A0A1I7V8T8"/>
<dbReference type="PROSITE" id="PS51542">
    <property type="entry name" value="FYRN"/>
    <property type="match status" value="1"/>
</dbReference>
<dbReference type="PROSITE" id="PS51543">
    <property type="entry name" value="FYRC"/>
    <property type="match status" value="1"/>
</dbReference>
<dbReference type="InterPro" id="IPR034732">
    <property type="entry name" value="EPHD"/>
</dbReference>
<feature type="domain" description="PHD-type" evidence="24">
    <location>
        <begin position="723"/>
        <end position="776"/>
    </location>
</feature>
<dbReference type="Pfam" id="PF16450">
    <property type="entry name" value="Prot_ATP_ID_OB_C"/>
    <property type="match status" value="1"/>
</dbReference>
<evidence type="ECO:0000256" key="16">
    <source>
        <dbReference type="ARBA" id="ARBA00022942"/>
    </source>
</evidence>
<dbReference type="SUPFAM" id="SSF57903">
    <property type="entry name" value="FYVE/PHD zinc finger"/>
    <property type="match status" value="3"/>
</dbReference>
<dbReference type="Pfam" id="PF00628">
    <property type="entry name" value="PHD"/>
    <property type="match status" value="1"/>
</dbReference>
<evidence type="ECO:0000259" key="24">
    <source>
        <dbReference type="PROSITE" id="PS50016"/>
    </source>
</evidence>
<dbReference type="Pfam" id="PF05965">
    <property type="entry name" value="FYRC"/>
    <property type="match status" value="1"/>
</dbReference>
<feature type="compositionally biased region" description="Acidic residues" evidence="23">
    <location>
        <begin position="1090"/>
        <end position="1101"/>
    </location>
</feature>
<dbReference type="GO" id="GO:0005700">
    <property type="term" value="C:polytene chromosome"/>
    <property type="evidence" value="ECO:0007669"/>
    <property type="project" value="UniProtKB-ARBA"/>
</dbReference>
<dbReference type="InterPro" id="IPR011011">
    <property type="entry name" value="Znf_FYVE_PHD"/>
</dbReference>
<evidence type="ECO:0000259" key="26">
    <source>
        <dbReference type="PROSITE" id="PS50868"/>
    </source>
</evidence>
<dbReference type="eggNOG" id="KOG4443">
    <property type="taxonomic scope" value="Eukaryota"/>
</dbReference>